<gene>
    <name evidence="2" type="ORF">LSAA_2534</name>
</gene>
<reference evidence="2" key="1">
    <citation type="submission" date="2021-02" db="EMBL/GenBank/DDBJ databases">
        <authorList>
            <person name="Bekaert M."/>
        </authorList>
    </citation>
    <scope>NUCLEOTIDE SEQUENCE</scope>
    <source>
        <strain evidence="2">IoA-00</strain>
    </source>
</reference>
<dbReference type="Proteomes" id="UP000675881">
    <property type="component" value="Chromosome 10"/>
</dbReference>
<dbReference type="EMBL" id="HG994589">
    <property type="protein sequence ID" value="CAF2793397.1"/>
    <property type="molecule type" value="Genomic_DNA"/>
</dbReference>
<feature type="compositionally biased region" description="Low complexity" evidence="1">
    <location>
        <begin position="108"/>
        <end position="125"/>
    </location>
</feature>
<evidence type="ECO:0000313" key="3">
    <source>
        <dbReference type="Proteomes" id="UP000675881"/>
    </source>
</evidence>
<name>A0A7R8H1F6_LEPSM</name>
<evidence type="ECO:0000256" key="1">
    <source>
        <dbReference type="SAM" id="MobiDB-lite"/>
    </source>
</evidence>
<proteinExistence type="predicted"/>
<dbReference type="AlphaFoldDB" id="A0A7R8H1F6"/>
<organism evidence="2 3">
    <name type="scientific">Lepeophtheirus salmonis</name>
    <name type="common">Salmon louse</name>
    <name type="synonym">Caligus salmonis</name>
    <dbReference type="NCBI Taxonomy" id="72036"/>
    <lineage>
        <taxon>Eukaryota</taxon>
        <taxon>Metazoa</taxon>
        <taxon>Ecdysozoa</taxon>
        <taxon>Arthropoda</taxon>
        <taxon>Crustacea</taxon>
        <taxon>Multicrustacea</taxon>
        <taxon>Hexanauplia</taxon>
        <taxon>Copepoda</taxon>
        <taxon>Siphonostomatoida</taxon>
        <taxon>Caligidae</taxon>
        <taxon>Lepeophtheirus</taxon>
    </lineage>
</organism>
<accession>A0A7R8H1F6</accession>
<feature type="region of interest" description="Disordered" evidence="1">
    <location>
        <begin position="101"/>
        <end position="133"/>
    </location>
</feature>
<sequence>MVLDYLGDKNLHRTRKIFLEESSDLRDASKFLDLRGNIISSLTDLLEEYLDMRKTLDDIMFKVLEPNEVPIYKTDGTLRKLNVLSDYLRKKKSSPRKIKEPTLKKVHSSQMTTSSSISNCNTNMSKPRVVPPSTPLQSTFLSITSPSPKRLDSPSSVSIRITPVKGNIFSQCSTQTQKVSFTEKPSRKRCLDFSQPPLPSLPPHQIKQFQMGLKVALIPYTRPNNVIVDLSAVPRSNKPRLDGASKTLNILSDVANCLQLGALVNRHDLFPSPSKKNNPCRGNTFN</sequence>
<protein>
    <submittedName>
        <fullName evidence="2">(salmon louse) hypothetical protein</fullName>
    </submittedName>
</protein>
<evidence type="ECO:0000313" key="2">
    <source>
        <dbReference type="EMBL" id="CAF2793397.1"/>
    </source>
</evidence>
<keyword evidence="3" id="KW-1185">Reference proteome</keyword>